<dbReference type="Proteomes" id="UP000663829">
    <property type="component" value="Unassembled WGS sequence"/>
</dbReference>
<dbReference type="AlphaFoldDB" id="A0A814ENW8"/>
<dbReference type="OrthoDB" id="444255at2759"/>
<feature type="transmembrane region" description="Helical" evidence="5">
    <location>
        <begin position="7"/>
        <end position="24"/>
    </location>
</feature>
<dbReference type="GO" id="GO:0009100">
    <property type="term" value="P:glycoprotein metabolic process"/>
    <property type="evidence" value="ECO:0007669"/>
    <property type="project" value="UniProtKB-ARBA"/>
</dbReference>
<reference evidence="7" key="1">
    <citation type="submission" date="2021-02" db="EMBL/GenBank/DDBJ databases">
        <authorList>
            <person name="Nowell W R."/>
        </authorList>
    </citation>
    <scope>NUCLEOTIDE SEQUENCE</scope>
</reference>
<dbReference type="InterPro" id="IPR007074">
    <property type="entry name" value="LicD/FKTN/FKRP_NTP_transf"/>
</dbReference>
<protein>
    <recommendedName>
        <fullName evidence="6">LicD/FKTN/FKRP nucleotidyltransferase domain-containing protein</fullName>
    </recommendedName>
</protein>
<comment type="subcellular location">
    <subcellularLocation>
        <location evidence="1">Membrane</location>
        <topology evidence="1">Single-pass membrane protein</topology>
    </subcellularLocation>
</comment>
<dbReference type="PANTHER" id="PTHR15407">
    <property type="entry name" value="FUKUTIN-RELATED"/>
    <property type="match status" value="1"/>
</dbReference>
<evidence type="ECO:0000259" key="6">
    <source>
        <dbReference type="Pfam" id="PF04991"/>
    </source>
</evidence>
<dbReference type="EMBL" id="CAJNOQ010002614">
    <property type="protein sequence ID" value="CAF0968725.1"/>
    <property type="molecule type" value="Genomic_DNA"/>
</dbReference>
<dbReference type="PANTHER" id="PTHR15407:SF28">
    <property type="entry name" value="RIBITOL-5-PHOSPHATE TRANSFERASE FKTN"/>
    <property type="match status" value="1"/>
</dbReference>
<proteinExistence type="predicted"/>
<keyword evidence="3 5" id="KW-1133">Transmembrane helix</keyword>
<dbReference type="EMBL" id="CAJOBC010002614">
    <property type="protein sequence ID" value="CAF3741962.1"/>
    <property type="molecule type" value="Genomic_DNA"/>
</dbReference>
<evidence type="ECO:0000313" key="7">
    <source>
        <dbReference type="EMBL" id="CAF0968725.1"/>
    </source>
</evidence>
<keyword evidence="9" id="KW-1185">Reference proteome</keyword>
<evidence type="ECO:0000256" key="3">
    <source>
        <dbReference type="ARBA" id="ARBA00022989"/>
    </source>
</evidence>
<name>A0A814ENW8_9BILA</name>
<organism evidence="7 9">
    <name type="scientific">Didymodactylos carnosus</name>
    <dbReference type="NCBI Taxonomy" id="1234261"/>
    <lineage>
        <taxon>Eukaryota</taxon>
        <taxon>Metazoa</taxon>
        <taxon>Spiralia</taxon>
        <taxon>Gnathifera</taxon>
        <taxon>Rotifera</taxon>
        <taxon>Eurotatoria</taxon>
        <taxon>Bdelloidea</taxon>
        <taxon>Philodinida</taxon>
        <taxon>Philodinidae</taxon>
        <taxon>Didymodactylos</taxon>
    </lineage>
</organism>
<dbReference type="Proteomes" id="UP000681722">
    <property type="component" value="Unassembled WGS sequence"/>
</dbReference>
<evidence type="ECO:0000256" key="5">
    <source>
        <dbReference type="SAM" id="Phobius"/>
    </source>
</evidence>
<evidence type="ECO:0000313" key="8">
    <source>
        <dbReference type="EMBL" id="CAF3741962.1"/>
    </source>
</evidence>
<accession>A0A814ENW8</accession>
<keyword evidence="2 5" id="KW-0812">Transmembrane</keyword>
<dbReference type="Pfam" id="PF04991">
    <property type="entry name" value="LicD"/>
    <property type="match status" value="1"/>
</dbReference>
<dbReference type="InterPro" id="IPR009644">
    <property type="entry name" value="FKTN/MNN4/W02B3.4-1"/>
</dbReference>
<evidence type="ECO:0000256" key="2">
    <source>
        <dbReference type="ARBA" id="ARBA00022692"/>
    </source>
</evidence>
<evidence type="ECO:0000313" key="9">
    <source>
        <dbReference type="Proteomes" id="UP000663829"/>
    </source>
</evidence>
<gene>
    <name evidence="7" type="ORF">GPM918_LOCUS12116</name>
    <name evidence="8" type="ORF">SRO942_LOCUS12117</name>
</gene>
<comment type="caution">
    <text evidence="7">The sequence shown here is derived from an EMBL/GenBank/DDBJ whole genome shotgun (WGS) entry which is preliminary data.</text>
</comment>
<dbReference type="GO" id="GO:0016020">
    <property type="term" value="C:membrane"/>
    <property type="evidence" value="ECO:0007669"/>
    <property type="project" value="UniProtKB-SubCell"/>
</dbReference>
<sequence>MLGTYKIVYILTWFTISSIWWPTVKTKRFCFSVTENSDFYYILHNVIKFKVDLLLIDIHALDAILESSSDLNQYDAKSLTFAIRDSTAEQLKKLLDKSASRKVFNVTYSSSAKTNLTDIDHIFIEYNQKIIQICVLHEQKFYYLIRENIEYTPNGWTLTFGDTVRAIDRTETQIMKNEMNNIQYFYPKNISHFLWLYGTSKFLECNTELASIMENKYKLYQNDSQLNLTVIPMRGIGKGLDDLEKHYWLAGGTLLGWYRHCGLIPFTQDADFGLYAEEYSEDIRNYFLGNKISYLWGALGLINDSLEFRLYTGRFTLDLFWAYKENNSRWCGYQVHRTKFRRKLPLLPELCSGDLFGYRFSVPCDPIEYLNTEYGINKWNAPLEKGYSWINMKLHSYWTDLAWLYATRLYTREGKLRTDKFAIDWISKFYNYTIKTIPTFLNAIPDNPPPLGPLKKNLEYNTPVPKKKPKNTTIFLQKRKIILT</sequence>
<evidence type="ECO:0000256" key="4">
    <source>
        <dbReference type="ARBA" id="ARBA00023136"/>
    </source>
</evidence>
<feature type="domain" description="LicD/FKTN/FKRP nucleotidyltransferase" evidence="6">
    <location>
        <begin position="246"/>
        <end position="280"/>
    </location>
</feature>
<evidence type="ECO:0000256" key="1">
    <source>
        <dbReference type="ARBA" id="ARBA00004167"/>
    </source>
</evidence>
<keyword evidence="4 5" id="KW-0472">Membrane</keyword>